<reference evidence="2 3" key="1">
    <citation type="journal article" date="2013" name="PLoS ONE">
        <title>The first genomic and proteomic characterization of a deep-sea sulfate reducer: insights into the piezophilic lifestyle of Desulfovibrio piezophilus.</title>
        <authorList>
            <person name="Pradel N."/>
            <person name="Ji B."/>
            <person name="Gimenez G."/>
            <person name="Talla E."/>
            <person name="Lenoble P."/>
            <person name="Garel M."/>
            <person name="Tamburini C."/>
            <person name="Fourquet P."/>
            <person name="Lebrun R."/>
            <person name="Bertin P."/>
            <person name="Denis Y."/>
            <person name="Pophillat M."/>
            <person name="Barbe V."/>
            <person name="Ollivier B."/>
            <person name="Dolla A."/>
        </authorList>
    </citation>
    <scope>NUCLEOTIDE SEQUENCE [LARGE SCALE GENOMIC DNA]</scope>
    <source>
        <strain evidence="3">DSM 10523 / SB164P1</strain>
    </source>
</reference>
<dbReference type="PATRIC" id="fig|879567.3.peg.2698"/>
<proteinExistence type="predicted"/>
<accession>M1WMK6</accession>
<evidence type="ECO:0008006" key="4">
    <source>
        <dbReference type="Google" id="ProtNLM"/>
    </source>
</evidence>
<feature type="transmembrane region" description="Helical" evidence="1">
    <location>
        <begin position="68"/>
        <end position="89"/>
    </location>
</feature>
<sequence>MLQSGSLLAFLWWTGYTIVGVWAQKYVPGIDFFASGIVLSLQEQSGHRTLWLACLWILLLEGMGNLPFGYGVAWYGLLFVFYILGRWLFERRSILFMCLLGLGLGCLHIILSYSLTRLANMAVPMHSVMIEGALQVLIFPVIWLLADWLYPKRLRQDVKPL</sequence>
<evidence type="ECO:0000313" key="3">
    <source>
        <dbReference type="Proteomes" id="UP000011724"/>
    </source>
</evidence>
<keyword evidence="1" id="KW-1133">Transmembrane helix</keyword>
<evidence type="ECO:0000256" key="1">
    <source>
        <dbReference type="SAM" id="Phobius"/>
    </source>
</evidence>
<feature type="transmembrane region" description="Helical" evidence="1">
    <location>
        <begin position="94"/>
        <end position="113"/>
    </location>
</feature>
<dbReference type="Proteomes" id="UP000011724">
    <property type="component" value="Chromosome"/>
</dbReference>
<dbReference type="EMBL" id="FO203427">
    <property type="protein sequence ID" value="CCH49755.1"/>
    <property type="molecule type" value="Genomic_DNA"/>
</dbReference>
<dbReference type="eggNOG" id="ENOG50343K2">
    <property type="taxonomic scope" value="Bacteria"/>
</dbReference>
<dbReference type="OrthoDB" id="5470719at2"/>
<gene>
    <name evidence="2" type="ordered locus">BN4_12520</name>
</gene>
<dbReference type="HOGENOM" id="CLU_134930_0_0_7"/>
<feature type="transmembrane region" description="Helical" evidence="1">
    <location>
        <begin position="133"/>
        <end position="150"/>
    </location>
</feature>
<dbReference type="STRING" id="1322246.BN4_12520"/>
<dbReference type="KEGG" id="dpi:BN4_12520"/>
<keyword evidence="1" id="KW-0472">Membrane</keyword>
<dbReference type="BioCyc" id="DPIE1322246:BN4_RS12645-MONOMER"/>
<dbReference type="RefSeq" id="WP_015415798.1">
    <property type="nucleotide sequence ID" value="NC_020409.1"/>
</dbReference>
<reference evidence="3" key="2">
    <citation type="journal article" date="2013" name="Stand. Genomic Sci.">
        <title>Complete genome sequence of Desulfocapsa sulfexigens, a marine deltaproteobacterium specialized in disproportionating inorganic sulfur compounds.</title>
        <authorList>
            <person name="Finster K.W."/>
            <person name="Kjeldsen K.U."/>
            <person name="Kube M."/>
            <person name="Reinhardt R."/>
            <person name="Mussmann M."/>
            <person name="Amann R."/>
            <person name="Schreiber L."/>
        </authorList>
    </citation>
    <scope>NUCLEOTIDE SEQUENCE [LARGE SCALE GENOMIC DNA]</scope>
    <source>
        <strain evidence="3">DSM 10523 / SB164P1</strain>
    </source>
</reference>
<keyword evidence="3" id="KW-1185">Reference proteome</keyword>
<protein>
    <recommendedName>
        <fullName evidence="4">Rod shape-determining protein MreD</fullName>
    </recommendedName>
</protein>
<dbReference type="AlphaFoldDB" id="M1WMK6"/>
<name>M1WMK6_PSEP2</name>
<organism evidence="2 3">
    <name type="scientific">Pseudodesulfovibrio piezophilus (strain DSM 21447 / JCM 15486 / C1TLV30)</name>
    <name type="common">Desulfovibrio piezophilus</name>
    <dbReference type="NCBI Taxonomy" id="1322246"/>
    <lineage>
        <taxon>Bacteria</taxon>
        <taxon>Pseudomonadati</taxon>
        <taxon>Thermodesulfobacteriota</taxon>
        <taxon>Desulfovibrionia</taxon>
        <taxon>Desulfovibrionales</taxon>
        <taxon>Desulfovibrionaceae</taxon>
    </lineage>
</organism>
<keyword evidence="1" id="KW-0812">Transmembrane</keyword>
<evidence type="ECO:0000313" key="2">
    <source>
        <dbReference type="EMBL" id="CCH49755.1"/>
    </source>
</evidence>